<accession>A0AB38ZM08</accession>
<keyword evidence="1" id="KW-0812">Transmembrane</keyword>
<evidence type="ECO:0000256" key="1">
    <source>
        <dbReference type="SAM" id="Phobius"/>
    </source>
</evidence>
<organism evidence="2">
    <name type="scientific">Mantoniella tinhauana virus 1</name>
    <dbReference type="NCBI Taxonomy" id="3111543"/>
    <lineage>
        <taxon>Viruses</taxon>
    </lineage>
</organism>
<dbReference type="EMBL" id="PP130629">
    <property type="protein sequence ID" value="XAO13407.1"/>
    <property type="molecule type" value="Genomic_DNA"/>
</dbReference>
<evidence type="ECO:0000313" key="2">
    <source>
        <dbReference type="EMBL" id="XAO13407.1"/>
    </source>
</evidence>
<keyword evidence="1" id="KW-0472">Membrane</keyword>
<protein>
    <submittedName>
        <fullName evidence="2">Uncharacterized protein</fullName>
    </submittedName>
</protein>
<proteinExistence type="predicted"/>
<name>A0AB38ZM08_9VIRU</name>
<keyword evidence="1" id="KW-1133">Transmembrane helix</keyword>
<reference evidence="2" key="1">
    <citation type="submission" date="2024-01" db="EMBL/GenBank/DDBJ databases">
        <title>Genomic and biogeographic characterisation of Mantoniella tinhauana virus 1, the first discovered Mantoniella-infecting prasinovirus.</title>
        <authorList>
            <person name="Rey Redondo E."/>
            <person name="Yung C.C.M."/>
        </authorList>
    </citation>
    <scope>NUCLEOTIDE SEQUENCE</scope>
    <source>
        <strain evidence="2">Lau Fau Shan</strain>
    </source>
</reference>
<feature type="transmembrane region" description="Helical" evidence="1">
    <location>
        <begin position="34"/>
        <end position="56"/>
    </location>
</feature>
<sequence length="62" mass="7117">MKESIDDLTNQAIDLVLGNDALHTRVIEPLKRKIIPCIVCSIMTHLIMFVLLVYLVQHLAFR</sequence>